<evidence type="ECO:0000313" key="1">
    <source>
        <dbReference type="EMBL" id="MCI4384724.1"/>
    </source>
</evidence>
<dbReference type="Proteomes" id="UP000829447">
    <property type="component" value="Linkage Group LG13"/>
</dbReference>
<name>A0ACC5X116_PANGG</name>
<sequence length="353" mass="39285">MGNRTSSNSSYTLNPASPKTPLFTNTTQSKYRIPSLIYIKDDQTFLAFAEKRTSPADVDATLLVMRRGTKQNGAIQWSPVEELTTASLEGYRTMNPCPVYEKNSKTVFLFFNCVFDKVTEQKQIRTCKNSARLCYVTSKDSGKTWSSTTDVTVRVIGEEIKNWATFSVGPGHGIQMSNGRLIIPADDRGVTWHFGQRVSDESAECEMAEITDSNGKSYLYCNARSTKKSRVEARSQNGGEDFSVNSTGNLVETSGGCQGSVVSFAHDEKTWLLFSHITDKNERKDLGVYLNKSPFSANGWNEPRIINPGVSGYSDMTQGDSNDSFACLMERGTSDFEQIAFMEFSLNNIMKDQ</sequence>
<comment type="caution">
    <text evidence="1">The sequence shown here is derived from an EMBL/GenBank/DDBJ whole genome shotgun (WGS) entry which is preliminary data.</text>
</comment>
<reference evidence="1 2" key="1">
    <citation type="journal article" date="2022" name="bioRxiv">
        <title>An ancient truncated duplication of the anti-Mullerian hormone receptor type 2 gene is a potential conserved master sex determinant in the Pangasiidae catfish family.</title>
        <authorList>
            <person name="Wen M."/>
            <person name="Pan Q."/>
            <person name="Jouanno E."/>
            <person name="Montfort J."/>
            <person name="Zahm M."/>
            <person name="Cabau C."/>
            <person name="Klopp C."/>
            <person name="Iampietro C."/>
            <person name="Roques C."/>
            <person name="Bouchez O."/>
            <person name="Castinel A."/>
            <person name="Donnadieu C."/>
            <person name="Parrinello H."/>
            <person name="Poncet C."/>
            <person name="Belmonte E."/>
            <person name="Gautier V."/>
            <person name="Avarre J.-C."/>
            <person name="Dugue R."/>
            <person name="Gustiano R."/>
            <person name="Ha T.T.T."/>
            <person name="Campet M."/>
            <person name="Sriphairoj K."/>
            <person name="Ribolli J."/>
            <person name="de Almeida F.L."/>
            <person name="Desvignes T."/>
            <person name="Postlethwait J.H."/>
            <person name="Bucao C.F."/>
            <person name="Robinson-Rechavi M."/>
            <person name="Bobe J."/>
            <person name="Herpin A."/>
            <person name="Guiguen Y."/>
        </authorList>
    </citation>
    <scope>NUCLEOTIDE SEQUENCE [LARGE SCALE GENOMIC DNA]</scope>
    <source>
        <strain evidence="1">YG-Dec2019</strain>
    </source>
</reference>
<evidence type="ECO:0000313" key="2">
    <source>
        <dbReference type="Proteomes" id="UP000829447"/>
    </source>
</evidence>
<gene>
    <name evidence="1" type="ORF">PGIGA_G00041780</name>
</gene>
<protein>
    <submittedName>
        <fullName evidence="1">Uncharacterized protein</fullName>
    </submittedName>
</protein>
<dbReference type="EMBL" id="CM040466">
    <property type="protein sequence ID" value="MCI4384724.1"/>
    <property type="molecule type" value="Genomic_DNA"/>
</dbReference>
<organism evidence="1 2">
    <name type="scientific">Pangasianodon gigas</name>
    <name type="common">Mekong giant catfish</name>
    <name type="synonym">Pangasius gigas</name>
    <dbReference type="NCBI Taxonomy" id="30993"/>
    <lineage>
        <taxon>Eukaryota</taxon>
        <taxon>Metazoa</taxon>
        <taxon>Chordata</taxon>
        <taxon>Craniata</taxon>
        <taxon>Vertebrata</taxon>
        <taxon>Euteleostomi</taxon>
        <taxon>Actinopterygii</taxon>
        <taxon>Neopterygii</taxon>
        <taxon>Teleostei</taxon>
        <taxon>Ostariophysi</taxon>
        <taxon>Siluriformes</taxon>
        <taxon>Pangasiidae</taxon>
        <taxon>Pangasianodon</taxon>
    </lineage>
</organism>
<accession>A0ACC5X116</accession>
<proteinExistence type="predicted"/>
<keyword evidence="2" id="KW-1185">Reference proteome</keyword>